<protein>
    <submittedName>
        <fullName evidence="1">Uncharacterized protein</fullName>
    </submittedName>
</protein>
<dbReference type="AlphaFoldDB" id="A0A2P2N5Z8"/>
<accession>A0A2P2N5Z8</accession>
<evidence type="ECO:0000313" key="1">
    <source>
        <dbReference type="EMBL" id="MBX37892.1"/>
    </source>
</evidence>
<proteinExistence type="predicted"/>
<sequence>MPTSGWPAQYIQQQKKTILRMKRMNESIEAQPMKAERHQTITKISIQYGYHSEK</sequence>
<dbReference type="EMBL" id="GGEC01057408">
    <property type="protein sequence ID" value="MBX37892.1"/>
    <property type="molecule type" value="Transcribed_RNA"/>
</dbReference>
<organism evidence="1">
    <name type="scientific">Rhizophora mucronata</name>
    <name type="common">Asiatic mangrove</name>
    <dbReference type="NCBI Taxonomy" id="61149"/>
    <lineage>
        <taxon>Eukaryota</taxon>
        <taxon>Viridiplantae</taxon>
        <taxon>Streptophyta</taxon>
        <taxon>Embryophyta</taxon>
        <taxon>Tracheophyta</taxon>
        <taxon>Spermatophyta</taxon>
        <taxon>Magnoliopsida</taxon>
        <taxon>eudicotyledons</taxon>
        <taxon>Gunneridae</taxon>
        <taxon>Pentapetalae</taxon>
        <taxon>rosids</taxon>
        <taxon>fabids</taxon>
        <taxon>Malpighiales</taxon>
        <taxon>Rhizophoraceae</taxon>
        <taxon>Rhizophora</taxon>
    </lineage>
</organism>
<reference evidence="1" key="1">
    <citation type="submission" date="2018-02" db="EMBL/GenBank/DDBJ databases">
        <title>Rhizophora mucronata_Transcriptome.</title>
        <authorList>
            <person name="Meera S.P."/>
            <person name="Sreeshan A."/>
            <person name="Augustine A."/>
        </authorList>
    </citation>
    <scope>NUCLEOTIDE SEQUENCE</scope>
    <source>
        <tissue evidence="1">Leaf</tissue>
    </source>
</reference>
<name>A0A2P2N5Z8_RHIMU</name>